<keyword evidence="1" id="KW-0694">RNA-binding</keyword>
<dbReference type="PROSITE" id="PS50889">
    <property type="entry name" value="S4"/>
    <property type="match status" value="1"/>
</dbReference>
<protein>
    <submittedName>
        <fullName evidence="4">Type III secretion system (T3SS) inner membrane Yop/YscD-like protein</fullName>
    </submittedName>
</protein>
<dbReference type="SUPFAM" id="SSF49879">
    <property type="entry name" value="SMAD/FHA domain"/>
    <property type="match status" value="1"/>
</dbReference>
<organism evidence="4 5">
    <name type="scientific">Murimonas intestini</name>
    <dbReference type="NCBI Taxonomy" id="1337051"/>
    <lineage>
        <taxon>Bacteria</taxon>
        <taxon>Bacillati</taxon>
        <taxon>Bacillota</taxon>
        <taxon>Clostridia</taxon>
        <taxon>Lachnospirales</taxon>
        <taxon>Lachnospiraceae</taxon>
        <taxon>Murimonas</taxon>
    </lineage>
</organism>
<evidence type="ECO:0000256" key="1">
    <source>
        <dbReference type="PROSITE-ProRule" id="PRU00182"/>
    </source>
</evidence>
<dbReference type="CDD" id="cd00060">
    <property type="entry name" value="FHA"/>
    <property type="match status" value="1"/>
</dbReference>
<dbReference type="AlphaFoldDB" id="A0AB73T9L2"/>
<dbReference type="Gene3D" id="2.60.200.20">
    <property type="match status" value="1"/>
</dbReference>
<dbReference type="EMBL" id="QGGY01000001">
    <property type="protein sequence ID" value="PWJ78943.1"/>
    <property type="molecule type" value="Genomic_DNA"/>
</dbReference>
<evidence type="ECO:0000313" key="4">
    <source>
        <dbReference type="EMBL" id="PWJ78943.1"/>
    </source>
</evidence>
<dbReference type="RefSeq" id="WP_109624379.1">
    <property type="nucleotide sequence ID" value="NZ_JANKBI010000001.1"/>
</dbReference>
<evidence type="ECO:0000313" key="5">
    <source>
        <dbReference type="Proteomes" id="UP000245412"/>
    </source>
</evidence>
<sequence length="217" mass="23251">MEMKRCPNGHFYDQSKSAECPYCQGGSANANVTVPLGGAAGGVGPTVPVRPAGNMPPQGQPQGMPPQGIPGQNGMGAGAVPFYAGVEEDSPTIGLYSKKVGIDPVVGWLVCVEGKDKGNDYRIHADNNFIGRSERMDICVHGDETISRDNHAVISYDSMEKVYYFSSGGGRNIVRVNGKVVISGSILLQPYDRIKIGNTVLVFIPLCGEEFDWENEQ</sequence>
<dbReference type="Proteomes" id="UP000245412">
    <property type="component" value="Unassembled WGS sequence"/>
</dbReference>
<name>A0AB73T9L2_9FIRM</name>
<feature type="domain" description="FHA" evidence="3">
    <location>
        <begin position="128"/>
        <end position="181"/>
    </location>
</feature>
<accession>A0AB73T9L2</accession>
<dbReference type="Pfam" id="PF16697">
    <property type="entry name" value="Yop-YscD_cpl"/>
    <property type="match status" value="1"/>
</dbReference>
<gene>
    <name evidence="4" type="ORF">C7383_101319</name>
</gene>
<dbReference type="InterPro" id="IPR032030">
    <property type="entry name" value="YscD_cytoplasmic_dom"/>
</dbReference>
<feature type="region of interest" description="Disordered" evidence="2">
    <location>
        <begin position="43"/>
        <end position="64"/>
    </location>
</feature>
<comment type="caution">
    <text evidence="4">The sequence shown here is derived from an EMBL/GenBank/DDBJ whole genome shotgun (WGS) entry which is preliminary data.</text>
</comment>
<reference evidence="4 5" key="1">
    <citation type="submission" date="2018-05" db="EMBL/GenBank/DDBJ databases">
        <authorList>
            <person name="Goeker M."/>
            <person name="Huntemann M."/>
            <person name="Clum A."/>
            <person name="Pillay M."/>
            <person name="Palaniappan K."/>
            <person name="Varghese N."/>
            <person name="Mikhailova N."/>
            <person name="Stamatis D."/>
            <person name="Reddy T."/>
            <person name="Daum C."/>
            <person name="Shapiro N."/>
            <person name="Ivanova N."/>
            <person name="Kyrpides N."/>
            <person name="Woyke T."/>
        </authorList>
    </citation>
    <scope>NUCLEOTIDE SEQUENCE [LARGE SCALE GENOMIC DNA]</scope>
    <source>
        <strain evidence="4 5">DSM 26524</strain>
    </source>
</reference>
<dbReference type="InterPro" id="IPR000253">
    <property type="entry name" value="FHA_dom"/>
</dbReference>
<feature type="compositionally biased region" description="Low complexity" evidence="2">
    <location>
        <begin position="45"/>
        <end position="62"/>
    </location>
</feature>
<keyword evidence="5" id="KW-1185">Reference proteome</keyword>
<dbReference type="PROSITE" id="PS50006">
    <property type="entry name" value="FHA_DOMAIN"/>
    <property type="match status" value="1"/>
</dbReference>
<evidence type="ECO:0000259" key="3">
    <source>
        <dbReference type="PROSITE" id="PS50006"/>
    </source>
</evidence>
<dbReference type="InterPro" id="IPR008984">
    <property type="entry name" value="SMAD_FHA_dom_sf"/>
</dbReference>
<dbReference type="GO" id="GO:0003723">
    <property type="term" value="F:RNA binding"/>
    <property type="evidence" value="ECO:0007669"/>
    <property type="project" value="UniProtKB-KW"/>
</dbReference>
<proteinExistence type="predicted"/>
<evidence type="ECO:0000256" key="2">
    <source>
        <dbReference type="SAM" id="MobiDB-lite"/>
    </source>
</evidence>